<dbReference type="RefSeq" id="WP_074265737.1">
    <property type="nucleotide sequence ID" value="NZ_FSRM01000001.1"/>
</dbReference>
<dbReference type="EMBL" id="FSRM01000001">
    <property type="protein sequence ID" value="SIO26683.1"/>
    <property type="molecule type" value="Genomic_DNA"/>
</dbReference>
<organism evidence="2 3">
    <name type="scientific">Paraburkholderia phenazinium</name>
    <dbReference type="NCBI Taxonomy" id="60549"/>
    <lineage>
        <taxon>Bacteria</taxon>
        <taxon>Pseudomonadati</taxon>
        <taxon>Pseudomonadota</taxon>
        <taxon>Betaproteobacteria</taxon>
        <taxon>Burkholderiales</taxon>
        <taxon>Burkholderiaceae</taxon>
        <taxon>Paraburkholderia</taxon>
    </lineage>
</organism>
<reference evidence="2 3" key="1">
    <citation type="submission" date="2016-11" db="EMBL/GenBank/DDBJ databases">
        <authorList>
            <person name="Jaros S."/>
            <person name="Januszkiewicz K."/>
            <person name="Wedrychowicz H."/>
        </authorList>
    </citation>
    <scope>NUCLEOTIDE SEQUENCE [LARGE SCALE GENOMIC DNA]</scope>
    <source>
        <strain evidence="2 3">GAS86</strain>
    </source>
</reference>
<evidence type="ECO:0000259" key="1">
    <source>
        <dbReference type="Pfam" id="PF07811"/>
    </source>
</evidence>
<evidence type="ECO:0000313" key="3">
    <source>
        <dbReference type="Proteomes" id="UP000184693"/>
    </source>
</evidence>
<evidence type="ECO:0000313" key="2">
    <source>
        <dbReference type="EMBL" id="SIO26683.1"/>
    </source>
</evidence>
<accession>A0A1N6I3U0</accession>
<protein>
    <submittedName>
        <fullName evidence="2">TadE-like protein</fullName>
    </submittedName>
</protein>
<dbReference type="InterPro" id="IPR012495">
    <property type="entry name" value="TadE-like_dom"/>
</dbReference>
<dbReference type="OrthoDB" id="5395663at2"/>
<proteinExistence type="predicted"/>
<sequence>MKPSRPIRRFKRLTSRRAMSGIASVEFAVLLPMLLLLAVPTYDLARNIQANMILVNLSREGANLALRASLTFPMETIMNDLAATTPPLDMVDHGMIYITEVMGDNENCNAQGTNCTVRNIVLAQYEWQPNGQQSTYAPTSAVWNCSSGNWGSDGSCSGIGTGLAAPTANALTGQLMAGQIVYVVESFYQMQYVFGSANFGFGVSTSVLNPNLYSMNVF</sequence>
<gene>
    <name evidence="2" type="ORF">SAMN05444168_3941</name>
</gene>
<feature type="domain" description="TadE-like" evidence="1">
    <location>
        <begin position="21"/>
        <end position="62"/>
    </location>
</feature>
<dbReference type="AlphaFoldDB" id="A0A1N6I3U0"/>
<dbReference type="Proteomes" id="UP000184693">
    <property type="component" value="Unassembled WGS sequence"/>
</dbReference>
<dbReference type="Pfam" id="PF07811">
    <property type="entry name" value="TadE"/>
    <property type="match status" value="1"/>
</dbReference>
<name>A0A1N6I3U0_9BURK</name>